<dbReference type="Proteomes" id="UP000326865">
    <property type="component" value="Unassembled WGS sequence"/>
</dbReference>
<feature type="region of interest" description="Disordered" evidence="11">
    <location>
        <begin position="1"/>
        <end position="38"/>
    </location>
</feature>
<evidence type="ECO:0000256" key="9">
    <source>
        <dbReference type="HAMAP-Rule" id="MF_00383"/>
    </source>
</evidence>
<evidence type="ECO:0000256" key="6">
    <source>
        <dbReference type="ARBA" id="ARBA00022833"/>
    </source>
</evidence>
<dbReference type="Gene3D" id="1.10.472.10">
    <property type="entry name" value="Cyclin-like"/>
    <property type="match status" value="1"/>
</dbReference>
<evidence type="ECO:0000256" key="10">
    <source>
        <dbReference type="PROSITE-ProRule" id="PRU00469"/>
    </source>
</evidence>
<accession>A0A5N5U9B0</accession>
<dbReference type="EMBL" id="QMDY01000003">
    <property type="protein sequence ID" value="KAB7518898.1"/>
    <property type="molecule type" value="Genomic_DNA"/>
</dbReference>
<keyword evidence="3 9" id="KW-0479">Metal-binding</keyword>
<dbReference type="InterPro" id="IPR013763">
    <property type="entry name" value="Cyclin-like_dom"/>
</dbReference>
<feature type="binding site" evidence="9">
    <location>
        <position position="38"/>
    </location>
    <ligand>
        <name>Zn(2+)</name>
        <dbReference type="ChEBI" id="CHEBI:29105"/>
    </ligand>
</feature>
<keyword evidence="5 10" id="KW-0863">Zinc-finger</keyword>
<dbReference type="OrthoDB" id="7429at2157"/>
<dbReference type="InterPro" id="IPR023484">
    <property type="entry name" value="TFIIB_arc"/>
</dbReference>
<feature type="compositionally biased region" description="Basic and acidic residues" evidence="11">
    <location>
        <begin position="75"/>
        <end position="84"/>
    </location>
</feature>
<evidence type="ECO:0000256" key="7">
    <source>
        <dbReference type="ARBA" id="ARBA00023015"/>
    </source>
</evidence>
<feature type="domain" description="TFIIB-type" evidence="12">
    <location>
        <begin position="31"/>
        <end position="61"/>
    </location>
</feature>
<feature type="compositionally biased region" description="Basic and acidic residues" evidence="11">
    <location>
        <begin position="10"/>
        <end position="19"/>
    </location>
</feature>
<dbReference type="HAMAP" id="MF_00383">
    <property type="entry name" value="TF2B_arch"/>
    <property type="match status" value="1"/>
</dbReference>
<feature type="region of interest" description="Disordered" evidence="11">
    <location>
        <begin position="75"/>
        <end position="96"/>
    </location>
</feature>
<accession>A0A5N5U5E1</accession>
<dbReference type="InterPro" id="IPR013150">
    <property type="entry name" value="TFIIB_cyclin"/>
</dbReference>
<dbReference type="PANTHER" id="PTHR11618:SF13">
    <property type="entry name" value="TRANSCRIPTION INITIATION FACTOR IIB"/>
    <property type="match status" value="1"/>
</dbReference>
<accession>A0A5N5UJI2</accession>
<dbReference type="EMBL" id="QKKZ01000003">
    <property type="protein sequence ID" value="KAB7513850.1"/>
    <property type="molecule type" value="Genomic_DNA"/>
</dbReference>
<keyword evidence="14" id="KW-0648">Protein biosynthesis</keyword>
<dbReference type="PANTHER" id="PTHR11618">
    <property type="entry name" value="TRANSCRIPTION INITIATION FACTOR IIB-RELATED"/>
    <property type="match status" value="1"/>
</dbReference>
<organism evidence="14 17">
    <name type="scientific">Halosegnis rubeus</name>
    <dbReference type="NCBI Taxonomy" id="2212850"/>
    <lineage>
        <taxon>Archaea</taxon>
        <taxon>Methanobacteriati</taxon>
        <taxon>Methanobacteriota</taxon>
        <taxon>Stenosarchaea group</taxon>
        <taxon>Halobacteria</taxon>
        <taxon>Halobacteriales</taxon>
        <taxon>Natronomonadaceae</taxon>
        <taxon>Halosegnis</taxon>
    </lineage>
</organism>
<proteinExistence type="inferred from homology"/>
<feature type="repeat" description="1" evidence="9">
    <location>
        <begin position="147"/>
        <end position="230"/>
    </location>
</feature>
<dbReference type="InterPro" id="IPR013137">
    <property type="entry name" value="Znf_TFIIB"/>
</dbReference>
<dbReference type="GO" id="GO:0008270">
    <property type="term" value="F:zinc ion binding"/>
    <property type="evidence" value="ECO:0007669"/>
    <property type="project" value="UniProtKB-UniRule"/>
</dbReference>
<evidence type="ECO:0000313" key="13">
    <source>
        <dbReference type="EMBL" id="KAB7513850.1"/>
    </source>
</evidence>
<keyword evidence="18" id="KW-1185">Reference proteome</keyword>
<keyword evidence="4 9" id="KW-0677">Repeat</keyword>
<feature type="binding site" evidence="9">
    <location>
        <position position="53"/>
    </location>
    <ligand>
        <name>Zn(2+)</name>
        <dbReference type="ChEBI" id="CHEBI:29105"/>
    </ligand>
</feature>
<evidence type="ECO:0000256" key="1">
    <source>
        <dbReference type="ARBA" id="ARBA00010857"/>
    </source>
</evidence>
<evidence type="ECO:0000256" key="11">
    <source>
        <dbReference type="SAM" id="MobiDB-lite"/>
    </source>
</evidence>
<evidence type="ECO:0000313" key="18">
    <source>
        <dbReference type="Proteomes" id="UP000326865"/>
    </source>
</evidence>
<dbReference type="GO" id="GO:0003700">
    <property type="term" value="F:DNA-binding transcription factor activity"/>
    <property type="evidence" value="ECO:0007669"/>
    <property type="project" value="UniProtKB-UniRule"/>
</dbReference>
<dbReference type="FunFam" id="1.10.472.170:FF:000001">
    <property type="entry name" value="Transcription initiation factor IIB"/>
    <property type="match status" value="1"/>
</dbReference>
<evidence type="ECO:0000313" key="16">
    <source>
        <dbReference type="Proteomes" id="UP000326207"/>
    </source>
</evidence>
<dbReference type="PROSITE" id="PS51134">
    <property type="entry name" value="ZF_TFIIB"/>
    <property type="match status" value="1"/>
</dbReference>
<evidence type="ECO:0000256" key="8">
    <source>
        <dbReference type="ARBA" id="ARBA00023163"/>
    </source>
</evidence>
<dbReference type="InterPro" id="IPR000812">
    <property type="entry name" value="TFIIB"/>
</dbReference>
<dbReference type="AlphaFoldDB" id="A0A5N5U9B0"/>
<keyword evidence="8 9" id="KW-0804">Transcription</keyword>
<evidence type="ECO:0000256" key="4">
    <source>
        <dbReference type="ARBA" id="ARBA00022737"/>
    </source>
</evidence>
<dbReference type="Proteomes" id="UP000326302">
    <property type="component" value="Unassembled WGS sequence"/>
</dbReference>
<gene>
    <name evidence="9" type="primary">tfb</name>
    <name evidence="13" type="ORF">DM867_08615</name>
    <name evidence="14" type="ORF">DMP03_10270</name>
    <name evidence="15" type="ORF">DP108_06990</name>
</gene>
<evidence type="ECO:0000256" key="3">
    <source>
        <dbReference type="ARBA" id="ARBA00022723"/>
    </source>
</evidence>
<dbReference type="InterPro" id="IPR023486">
    <property type="entry name" value="TFIIB_CS"/>
</dbReference>
<dbReference type="SUPFAM" id="SSF57783">
    <property type="entry name" value="Zinc beta-ribbon"/>
    <property type="match status" value="1"/>
</dbReference>
<reference evidence="16 17" key="1">
    <citation type="submission" date="2019-10" db="EMBL/GenBank/DDBJ databases">
        <title>Unraveling microbial dark matter from salterns through culturing: the case of the genus Halosegnis.</title>
        <authorList>
            <person name="Duran-Viseras A."/>
            <person name="Andrei A.-S."/>
            <person name="Vera-Gargallo B."/>
            <person name="Ghai R."/>
            <person name="Sanchez-Porro C."/>
            <person name="Ventosa A."/>
        </authorList>
    </citation>
    <scope>NUCLEOTIDE SEQUENCE [LARGE SCALE GENOMIC DNA]</scope>
    <source>
        <strain evidence="14 17">F17-44</strain>
        <strain evidence="13 18">F18-79</strain>
        <strain evidence="15 16">F19-13</strain>
    </source>
</reference>
<dbReference type="SUPFAM" id="SSF47954">
    <property type="entry name" value="Cyclin-like"/>
    <property type="match status" value="2"/>
</dbReference>
<dbReference type="SMART" id="SM00385">
    <property type="entry name" value="CYCLIN"/>
    <property type="match status" value="2"/>
</dbReference>
<dbReference type="Gene3D" id="1.10.472.170">
    <property type="match status" value="1"/>
</dbReference>
<keyword evidence="7 9" id="KW-0805">Transcription regulation</keyword>
<dbReference type="PROSITE" id="PS00782">
    <property type="entry name" value="TFIIB"/>
    <property type="match status" value="2"/>
</dbReference>
<dbReference type="Pfam" id="PF08271">
    <property type="entry name" value="Zn_Ribbon_TF"/>
    <property type="match status" value="1"/>
</dbReference>
<comment type="caution">
    <text evidence="14">The sequence shown here is derived from an EMBL/GenBank/DDBJ whole genome shotgun (WGS) entry which is preliminary data.</text>
</comment>
<feature type="binding site" evidence="9">
    <location>
        <position position="56"/>
    </location>
    <ligand>
        <name>Zn(2+)</name>
        <dbReference type="ChEBI" id="CHEBI:29105"/>
    </ligand>
</feature>
<name>A0A5N5U9B0_9EURY</name>
<dbReference type="GO" id="GO:0017025">
    <property type="term" value="F:TBP-class protein binding"/>
    <property type="evidence" value="ECO:0007669"/>
    <property type="project" value="InterPro"/>
</dbReference>
<dbReference type="PRINTS" id="PR00685">
    <property type="entry name" value="TIFACTORIIB"/>
</dbReference>
<dbReference type="GO" id="GO:0003743">
    <property type="term" value="F:translation initiation factor activity"/>
    <property type="evidence" value="ECO:0007669"/>
    <property type="project" value="UniProtKB-KW"/>
</dbReference>
<evidence type="ECO:0000313" key="17">
    <source>
        <dbReference type="Proteomes" id="UP000326302"/>
    </source>
</evidence>
<dbReference type="InterPro" id="IPR036915">
    <property type="entry name" value="Cyclin-like_sf"/>
</dbReference>
<evidence type="ECO:0000259" key="12">
    <source>
        <dbReference type="PROSITE" id="PS51134"/>
    </source>
</evidence>
<sequence length="330" mass="37038">MTDSFTPPRVRQESSPEEHGETDEKEQNDLSGKTCPECSGRIVHDEAQAETHCEDCGCVVESDQIDRGPEWRAFDSREKNDRSRVGAPQTQQLHDRGLSTVIDWRDEDAYGRSLSSRQRKKMRRLRKWDERFRTKNAGERNLKHALGEINRMASALGCPDPIRETTGVLYRQALEKDMLRGRSIEGMATAALYAGSRLENAPRTLDEVAAVSRVDKIEIERTYRYLADELELEMVPTDPEAYIARFASELGCPDETERRSRELTQAAVEAGVHSGRNPVGIAASALYAAAKLTDQDVIQNDLAEIANVSKVTIRNRYTEILEAADKVSNG</sequence>
<dbReference type="GO" id="GO:0070897">
    <property type="term" value="P:transcription preinitiation complex assembly"/>
    <property type="evidence" value="ECO:0007669"/>
    <property type="project" value="InterPro"/>
</dbReference>
<dbReference type="GO" id="GO:0097550">
    <property type="term" value="C:transcription preinitiation complex"/>
    <property type="evidence" value="ECO:0007669"/>
    <property type="project" value="TreeGrafter"/>
</dbReference>
<protein>
    <recommendedName>
        <fullName evidence="2 9">Transcription initiation factor IIB</fullName>
        <shortName evidence="9">TFIIB</shortName>
    </recommendedName>
</protein>
<dbReference type="Proteomes" id="UP000326207">
    <property type="component" value="Unassembled WGS sequence"/>
</dbReference>
<feature type="binding site" evidence="9">
    <location>
        <position position="35"/>
    </location>
    <ligand>
        <name>Zn(2+)</name>
        <dbReference type="ChEBI" id="CHEBI:29105"/>
    </ligand>
</feature>
<evidence type="ECO:0000256" key="2">
    <source>
        <dbReference type="ARBA" id="ARBA00013932"/>
    </source>
</evidence>
<dbReference type="RefSeq" id="WP_152120583.1">
    <property type="nucleotide sequence ID" value="NZ_QJOW01000004.1"/>
</dbReference>
<keyword evidence="14" id="KW-0396">Initiation factor</keyword>
<dbReference type="Pfam" id="PF00382">
    <property type="entry name" value="TFIIB"/>
    <property type="match status" value="2"/>
</dbReference>
<comment type="function">
    <text evidence="9">Stabilizes TBP binding to an archaeal box-A promoter. Also responsible for recruiting RNA polymerase II to the pre-initiation complex (DNA-TBP-TFIIB).</text>
</comment>
<dbReference type="EMBL" id="QJOW01000004">
    <property type="protein sequence ID" value="KAB7514252.1"/>
    <property type="molecule type" value="Genomic_DNA"/>
</dbReference>
<feature type="repeat" description="2" evidence="9">
    <location>
        <begin position="241"/>
        <end position="322"/>
    </location>
</feature>
<keyword evidence="6 9" id="KW-0862">Zinc</keyword>
<evidence type="ECO:0000256" key="5">
    <source>
        <dbReference type="ARBA" id="ARBA00022771"/>
    </source>
</evidence>
<evidence type="ECO:0000313" key="15">
    <source>
        <dbReference type="EMBL" id="KAB7518898.1"/>
    </source>
</evidence>
<comment type="similarity">
    <text evidence="1 9">Belongs to the TFIIB family.</text>
</comment>
<evidence type="ECO:0000313" key="14">
    <source>
        <dbReference type="EMBL" id="KAB7514252.1"/>
    </source>
</evidence>